<evidence type="ECO:0000259" key="6">
    <source>
        <dbReference type="Pfam" id="PF04893"/>
    </source>
</evidence>
<protein>
    <submittedName>
        <fullName evidence="7">YIP1 family protein</fullName>
    </submittedName>
</protein>
<organism evidence="7 8">
    <name type="scientific">Anaeromonas frigoriresistens</name>
    <dbReference type="NCBI Taxonomy" id="2683708"/>
    <lineage>
        <taxon>Bacteria</taxon>
        <taxon>Bacillati</taxon>
        <taxon>Bacillota</taxon>
        <taxon>Tissierellia</taxon>
        <taxon>Tissierellales</taxon>
        <taxon>Thermohalobacteraceae</taxon>
        <taxon>Anaeromonas</taxon>
    </lineage>
</organism>
<evidence type="ECO:0000313" key="7">
    <source>
        <dbReference type="EMBL" id="MBS4539060.1"/>
    </source>
</evidence>
<accession>A0A942Z9P9</accession>
<comment type="subcellular location">
    <subcellularLocation>
        <location evidence="1">Membrane</location>
        <topology evidence="1">Multi-pass membrane protein</topology>
    </subcellularLocation>
</comment>
<keyword evidence="4 5" id="KW-0472">Membrane</keyword>
<keyword evidence="8" id="KW-1185">Reference proteome</keyword>
<feature type="domain" description="Yip1" evidence="6">
    <location>
        <begin position="26"/>
        <end position="211"/>
    </location>
</feature>
<proteinExistence type="predicted"/>
<name>A0A942Z9P9_9FIRM</name>
<dbReference type="AlphaFoldDB" id="A0A942Z9P9"/>
<evidence type="ECO:0000256" key="2">
    <source>
        <dbReference type="ARBA" id="ARBA00022692"/>
    </source>
</evidence>
<reference evidence="7" key="1">
    <citation type="submission" date="2019-12" db="EMBL/GenBank/DDBJ databases">
        <title>Clostridiaceae gen. nov. sp. nov., isolated from sediment in Xinjiang, China.</title>
        <authorList>
            <person name="Zhang R."/>
        </authorList>
    </citation>
    <scope>NUCLEOTIDE SEQUENCE</scope>
    <source>
        <strain evidence="7">D2Q-11</strain>
    </source>
</reference>
<evidence type="ECO:0000256" key="5">
    <source>
        <dbReference type="SAM" id="Phobius"/>
    </source>
</evidence>
<feature type="transmembrane region" description="Helical" evidence="5">
    <location>
        <begin position="131"/>
        <end position="149"/>
    </location>
</feature>
<feature type="transmembrane region" description="Helical" evidence="5">
    <location>
        <begin position="196"/>
        <end position="216"/>
    </location>
</feature>
<gene>
    <name evidence="7" type="ORF">GOQ27_11345</name>
</gene>
<dbReference type="GO" id="GO:0016020">
    <property type="term" value="C:membrane"/>
    <property type="evidence" value="ECO:0007669"/>
    <property type="project" value="UniProtKB-SubCell"/>
</dbReference>
<dbReference type="RefSeq" id="WP_203366983.1">
    <property type="nucleotide sequence ID" value="NZ_WSFT01000040.1"/>
</dbReference>
<sequence length="225" mass="25389">MNEKDLMNEKDTINENQSIFERIKYYLIKPNKFFQNYKENPKVAIHLIILLIISSITAVITKNKAMSAVDENFGGLSGQELESVKNITNIVTSPAAIILMTIVFSIITYLLFALFRYIFVKLVHGEGRFKQMFAIVLVTSYPVTIVALIKSFLPLDAEVSMLDSFLSKVNIFSIWQLVLLIIGMSVVFNISKKKSIIINIVIFLVSLSFILGGTYLNSMATTMIQ</sequence>
<comment type="caution">
    <text evidence="7">The sequence shown here is derived from an EMBL/GenBank/DDBJ whole genome shotgun (WGS) entry which is preliminary data.</text>
</comment>
<keyword evidence="2 5" id="KW-0812">Transmembrane</keyword>
<dbReference type="InterPro" id="IPR006977">
    <property type="entry name" value="Yip1_dom"/>
</dbReference>
<dbReference type="EMBL" id="WSFT01000040">
    <property type="protein sequence ID" value="MBS4539060.1"/>
    <property type="molecule type" value="Genomic_DNA"/>
</dbReference>
<evidence type="ECO:0000256" key="4">
    <source>
        <dbReference type="ARBA" id="ARBA00023136"/>
    </source>
</evidence>
<evidence type="ECO:0000256" key="3">
    <source>
        <dbReference type="ARBA" id="ARBA00022989"/>
    </source>
</evidence>
<evidence type="ECO:0000256" key="1">
    <source>
        <dbReference type="ARBA" id="ARBA00004141"/>
    </source>
</evidence>
<evidence type="ECO:0000313" key="8">
    <source>
        <dbReference type="Proteomes" id="UP000724672"/>
    </source>
</evidence>
<keyword evidence="3 5" id="KW-1133">Transmembrane helix</keyword>
<dbReference type="Pfam" id="PF04893">
    <property type="entry name" value="Yip1"/>
    <property type="match status" value="1"/>
</dbReference>
<feature type="transmembrane region" description="Helical" evidence="5">
    <location>
        <begin position="169"/>
        <end position="189"/>
    </location>
</feature>
<feature type="transmembrane region" description="Helical" evidence="5">
    <location>
        <begin position="95"/>
        <end position="119"/>
    </location>
</feature>
<feature type="transmembrane region" description="Helical" evidence="5">
    <location>
        <begin position="43"/>
        <end position="61"/>
    </location>
</feature>
<dbReference type="Proteomes" id="UP000724672">
    <property type="component" value="Unassembled WGS sequence"/>
</dbReference>